<accession>A0A9N9UUZ0</accession>
<gene>
    <name evidence="2" type="ORF">CBYS24578_00009781</name>
</gene>
<dbReference type="EMBL" id="CABFNO020001565">
    <property type="protein sequence ID" value="CAH0003734.1"/>
    <property type="molecule type" value="Genomic_DNA"/>
</dbReference>
<organism evidence="2 3">
    <name type="scientific">Clonostachys byssicola</name>
    <dbReference type="NCBI Taxonomy" id="160290"/>
    <lineage>
        <taxon>Eukaryota</taxon>
        <taxon>Fungi</taxon>
        <taxon>Dikarya</taxon>
        <taxon>Ascomycota</taxon>
        <taxon>Pezizomycotina</taxon>
        <taxon>Sordariomycetes</taxon>
        <taxon>Hypocreomycetidae</taxon>
        <taxon>Hypocreales</taxon>
        <taxon>Bionectriaceae</taxon>
        <taxon>Clonostachys</taxon>
    </lineage>
</organism>
<dbReference type="AlphaFoldDB" id="A0A9N9UUZ0"/>
<name>A0A9N9UUZ0_9HYPO</name>
<dbReference type="OrthoDB" id="5959877at2759"/>
<evidence type="ECO:0000256" key="1">
    <source>
        <dbReference type="SAM" id="MobiDB-lite"/>
    </source>
</evidence>
<feature type="region of interest" description="Disordered" evidence="1">
    <location>
        <begin position="219"/>
        <end position="295"/>
    </location>
</feature>
<reference evidence="2" key="1">
    <citation type="submission" date="2021-10" db="EMBL/GenBank/DDBJ databases">
        <authorList>
            <person name="Piombo E."/>
        </authorList>
    </citation>
    <scope>NUCLEOTIDE SEQUENCE</scope>
</reference>
<comment type="caution">
    <text evidence="2">The sequence shown here is derived from an EMBL/GenBank/DDBJ whole genome shotgun (WGS) entry which is preliminary data.</text>
</comment>
<sequence>MNFNYSGYRVVSDPKPDEIPSKTDASHTEAIPDRVRRVATDLDDLDLYYNLPNAARRYAKIKEYSSSELEDIKDFPFDSFSQQDKVDIVLLTRFLKNLSRHQTLVEESHGKVQPLVPFESSITALCEARQDGFATKVIEDWRSHLQEWFDFYSIYALAFDWWATTPWKVVDAALASYIDIILSTIVGINPGEGGQDEVVGEPIGRAMLLSEVSHEMIFYTPKSSSPSPTRNTTAASSRRKPSPTSSASAATGKGPSTTLRRNLPPSASKPTSSATLSTKPPPTSRTMASSAPPLSSSASQSILVASPASPMPQALKATVLRANNRHFSRAVALHEMIPGHRLQRVAERRHSTLRSPFFSTPFLTEGWPIYWELLLWDRGDFFAAAEEQGGDRVLSHATAACASSSPCASTSARSPHRSASTCWGSRCLRGTRRDGGSTIERS</sequence>
<dbReference type="Proteomes" id="UP000754883">
    <property type="component" value="Unassembled WGS sequence"/>
</dbReference>
<feature type="compositionally biased region" description="Polar residues" evidence="1">
    <location>
        <begin position="221"/>
        <end position="233"/>
    </location>
</feature>
<evidence type="ECO:0000313" key="3">
    <source>
        <dbReference type="Proteomes" id="UP000754883"/>
    </source>
</evidence>
<evidence type="ECO:0000313" key="2">
    <source>
        <dbReference type="EMBL" id="CAH0003734.1"/>
    </source>
</evidence>
<keyword evidence="3" id="KW-1185">Reference proteome</keyword>
<proteinExistence type="predicted"/>
<protein>
    <submittedName>
        <fullName evidence="2">Uncharacterized protein</fullName>
    </submittedName>
</protein>
<feature type="compositionally biased region" description="Low complexity" evidence="1">
    <location>
        <begin position="242"/>
        <end position="278"/>
    </location>
</feature>